<dbReference type="SUPFAM" id="SSF81301">
    <property type="entry name" value="Nucleotidyltransferase"/>
    <property type="match status" value="1"/>
</dbReference>
<dbReference type="GO" id="GO:0016779">
    <property type="term" value="F:nucleotidyltransferase activity"/>
    <property type="evidence" value="ECO:0007669"/>
    <property type="project" value="UniProtKB-KW"/>
</dbReference>
<gene>
    <name evidence="2" type="ORF">WDU99_09285</name>
</gene>
<dbReference type="InterPro" id="IPR043519">
    <property type="entry name" value="NT_sf"/>
</dbReference>
<proteinExistence type="predicted"/>
<keyword evidence="3" id="KW-1185">Reference proteome</keyword>
<organism evidence="2 3">
    <name type="scientific">Microbacterium bandirmense</name>
    <dbReference type="NCBI Taxonomy" id="3122050"/>
    <lineage>
        <taxon>Bacteria</taxon>
        <taxon>Bacillati</taxon>
        <taxon>Actinomycetota</taxon>
        <taxon>Actinomycetes</taxon>
        <taxon>Micrococcales</taxon>
        <taxon>Microbacteriaceae</taxon>
        <taxon>Microbacterium</taxon>
    </lineage>
</organism>
<dbReference type="Proteomes" id="UP001371224">
    <property type="component" value="Unassembled WGS sequence"/>
</dbReference>
<name>A0ABU8LAY6_9MICO</name>
<accession>A0ABU8LAY6</accession>
<dbReference type="EC" id="2.7.7.-" evidence="2"/>
<dbReference type="EMBL" id="JBBDGM010000006">
    <property type="protein sequence ID" value="MEJ1088506.1"/>
    <property type="molecule type" value="Genomic_DNA"/>
</dbReference>
<dbReference type="RefSeq" id="WP_337332166.1">
    <property type="nucleotide sequence ID" value="NZ_JBBDGM010000006.1"/>
</dbReference>
<dbReference type="Gene3D" id="3.30.460.10">
    <property type="entry name" value="Beta Polymerase, domain 2"/>
    <property type="match status" value="1"/>
</dbReference>
<keyword evidence="2" id="KW-0548">Nucleotidyltransferase</keyword>
<dbReference type="InterPro" id="IPR002934">
    <property type="entry name" value="Polymerase_NTP_transf_dom"/>
</dbReference>
<protein>
    <submittedName>
        <fullName evidence="2">Nucleotidyltransferase domain-containing protein</fullName>
        <ecNumber evidence="2">2.7.7.-</ecNumber>
    </submittedName>
</protein>
<feature type="domain" description="Polymerase nucleotidyl transferase" evidence="1">
    <location>
        <begin position="14"/>
        <end position="49"/>
    </location>
</feature>
<dbReference type="CDD" id="cd05403">
    <property type="entry name" value="NT_KNTase_like"/>
    <property type="match status" value="1"/>
</dbReference>
<evidence type="ECO:0000313" key="2">
    <source>
        <dbReference type="EMBL" id="MEJ1088506.1"/>
    </source>
</evidence>
<comment type="caution">
    <text evidence="2">The sequence shown here is derived from an EMBL/GenBank/DDBJ whole genome shotgun (WGS) entry which is preliminary data.</text>
</comment>
<evidence type="ECO:0000259" key="1">
    <source>
        <dbReference type="Pfam" id="PF01909"/>
    </source>
</evidence>
<sequence>MNFLAVAERFAAQHFPEASVVVLAGSTARGTRTSTSDIDLLILGETLFADGRTSLAATYRFEGEVFEVFAYTEEGFSTWANRGFEQYRPVIVQMLLDGVTVRGAAERERYKDVWSPKYEAGPSLEPSEAAFRRYVITDLLDDYSDVTDPVERHVIATLLYERTAELVLLTNSRWIGTGKYLPRRLAEFDPDRAAALAAHLVSGDHDLFAEQVKIELDRAGGRVQEGFQR</sequence>
<keyword evidence="2" id="KW-0808">Transferase</keyword>
<dbReference type="Pfam" id="PF01909">
    <property type="entry name" value="NTP_transf_2"/>
    <property type="match status" value="1"/>
</dbReference>
<evidence type="ECO:0000313" key="3">
    <source>
        <dbReference type="Proteomes" id="UP001371224"/>
    </source>
</evidence>
<reference evidence="2 3" key="1">
    <citation type="submission" date="2024-02" db="EMBL/GenBank/DDBJ databases">
        <authorList>
            <person name="Saticioglu I.B."/>
        </authorList>
    </citation>
    <scope>NUCLEOTIDE SEQUENCE [LARGE SCALE GENOMIC DNA]</scope>
    <source>
        <strain evidence="2 3">Mu-80</strain>
    </source>
</reference>